<dbReference type="GO" id="GO:1990904">
    <property type="term" value="C:ribonucleoprotein complex"/>
    <property type="evidence" value="ECO:0007669"/>
    <property type="project" value="UniProtKB-KW"/>
</dbReference>
<dbReference type="GO" id="GO:0006412">
    <property type="term" value="P:translation"/>
    <property type="evidence" value="ECO:0007669"/>
    <property type="project" value="InterPro"/>
</dbReference>
<sequence length="238" mass="27138">MKLNIASPQTNSIICIEVTGNIERSLYGKSLGDVIDAGLLKPEFAGWQVQFTGGSDKQGFPMDSARKTDKRQRLLRKKGNIGYKPKKKGERKRKSVRGAVISEEIAVLCMKIVNDPIQLPDPEATGPEAKHIEGLTDGDKIGSHLPKRLTKLHRELFSHVPNFKELNENQIREHVKTLVAQKSDSKKQMPRLRVTRIRSPHFQERLQKRLDDNQKRKEKSEAIKAEFLQKYPGWKIAE</sequence>
<keyword evidence="3" id="KW-0687">Ribonucleoprotein</keyword>
<dbReference type="GO" id="GO:0005840">
    <property type="term" value="C:ribosome"/>
    <property type="evidence" value="ECO:0007669"/>
    <property type="project" value="UniProtKB-KW"/>
</dbReference>
<dbReference type="InterPro" id="IPR001377">
    <property type="entry name" value="Ribosomal_eS6"/>
</dbReference>
<dbReference type="EMBL" id="LGUB01000050">
    <property type="protein sequence ID" value="KRH94619.1"/>
    <property type="molecule type" value="Genomic_DNA"/>
</dbReference>
<name>A0A0R0M8F8_9MICR</name>
<evidence type="ECO:0000256" key="1">
    <source>
        <dbReference type="ARBA" id="ARBA00009312"/>
    </source>
</evidence>
<dbReference type="AlphaFoldDB" id="A0A0R0M8F8"/>
<gene>
    <name evidence="4" type="ORF">M153_1960004847</name>
</gene>
<comment type="caution">
    <text evidence="4">The sequence shown here is derived from an EMBL/GenBank/DDBJ whole genome shotgun (WGS) entry which is preliminary data.</text>
</comment>
<comment type="similarity">
    <text evidence="1">Belongs to the eukaryotic ribosomal protein eS6 family.</text>
</comment>
<dbReference type="Pfam" id="PF01092">
    <property type="entry name" value="Ribosomal_S6e"/>
    <property type="match status" value="1"/>
</dbReference>
<dbReference type="OrthoDB" id="10260596at2759"/>
<keyword evidence="5" id="KW-1185">Reference proteome</keyword>
<reference evidence="4 5" key="1">
    <citation type="submission" date="2015-07" db="EMBL/GenBank/DDBJ databases">
        <title>The genome of Pseudoloma neurophilia, a relevant intracellular parasite of the zebrafish.</title>
        <authorList>
            <person name="Ndikumana S."/>
            <person name="Pelin A."/>
            <person name="Sanders J."/>
            <person name="Corradi N."/>
        </authorList>
    </citation>
    <scope>NUCLEOTIDE SEQUENCE [LARGE SCALE GENOMIC DNA]</scope>
    <source>
        <strain evidence="4 5">MK1</strain>
    </source>
</reference>
<keyword evidence="2 4" id="KW-0689">Ribosomal protein</keyword>
<dbReference type="GO" id="GO:0003735">
    <property type="term" value="F:structural constituent of ribosome"/>
    <property type="evidence" value="ECO:0007669"/>
    <property type="project" value="InterPro"/>
</dbReference>
<evidence type="ECO:0000256" key="3">
    <source>
        <dbReference type="ARBA" id="ARBA00023274"/>
    </source>
</evidence>
<dbReference type="SMART" id="SM01405">
    <property type="entry name" value="Ribosomal_S6e"/>
    <property type="match status" value="1"/>
</dbReference>
<protein>
    <submittedName>
        <fullName evidence="4">40S ribosomal protein S6</fullName>
    </submittedName>
</protein>
<dbReference type="VEuPathDB" id="MicrosporidiaDB:M153_1960004847"/>
<evidence type="ECO:0000256" key="2">
    <source>
        <dbReference type="ARBA" id="ARBA00022980"/>
    </source>
</evidence>
<evidence type="ECO:0000313" key="4">
    <source>
        <dbReference type="EMBL" id="KRH94619.1"/>
    </source>
</evidence>
<accession>A0A0R0M8F8</accession>
<evidence type="ECO:0000313" key="5">
    <source>
        <dbReference type="Proteomes" id="UP000051530"/>
    </source>
</evidence>
<organism evidence="4 5">
    <name type="scientific">Pseudoloma neurophilia</name>
    <dbReference type="NCBI Taxonomy" id="146866"/>
    <lineage>
        <taxon>Eukaryota</taxon>
        <taxon>Fungi</taxon>
        <taxon>Fungi incertae sedis</taxon>
        <taxon>Microsporidia</taxon>
        <taxon>Pseudoloma</taxon>
    </lineage>
</organism>
<dbReference type="PANTHER" id="PTHR11502">
    <property type="entry name" value="40S RIBOSOMAL PROTEIN S6"/>
    <property type="match status" value="1"/>
</dbReference>
<proteinExistence type="inferred from homology"/>
<dbReference type="Proteomes" id="UP000051530">
    <property type="component" value="Unassembled WGS sequence"/>
</dbReference>